<evidence type="ECO:0000313" key="1">
    <source>
        <dbReference type="EMBL" id="QHT24296.1"/>
    </source>
</evidence>
<dbReference type="EMBL" id="MN739743">
    <property type="protein sequence ID" value="QHT24296.1"/>
    <property type="molecule type" value="Genomic_DNA"/>
</dbReference>
<accession>A0A6C0E567</accession>
<sequence>MDVLGRPMEVVEGDDMLRPGQIQAIGPGYSGEHLVRIGVLGDGNCLLHSVLHAVSAEYRAADADRKQMAKAFRAELRLKVRRLIEVAFVVNSFCRDKAEADPLYKDSVLAAVAEVERVSMSQHNPYHGGPGDLYENRVFYKCGATKIHKDCAILIVLKALQFPLMNEIADVIQGQEIPIELGPVIAKALPDVLGIPAHNMLVLNSRDKLADNNASSIAAFDDGPTILIYYMAGGAQFEEGEGAYSNDGHYEAVAEGEMTIVEAEPTYTKKSAKGTRRKSRSEPKLMATFEGRFIFDGTTLRAEYEDQIATLFSL</sequence>
<reference evidence="1" key="1">
    <citation type="journal article" date="2020" name="Nature">
        <title>Giant virus diversity and host interactions through global metagenomics.</title>
        <authorList>
            <person name="Schulz F."/>
            <person name="Roux S."/>
            <person name="Paez-Espino D."/>
            <person name="Jungbluth S."/>
            <person name="Walsh D.A."/>
            <person name="Denef V.J."/>
            <person name="McMahon K.D."/>
            <person name="Konstantinidis K.T."/>
            <person name="Eloe-Fadrosh E.A."/>
            <person name="Kyrpides N.C."/>
            <person name="Woyke T."/>
        </authorList>
    </citation>
    <scope>NUCLEOTIDE SEQUENCE</scope>
    <source>
        <strain evidence="1">GVMAG-M-3300023179-138</strain>
    </source>
</reference>
<dbReference type="AlphaFoldDB" id="A0A6C0E567"/>
<name>A0A6C0E567_9ZZZZ</name>
<protein>
    <recommendedName>
        <fullName evidence="2">OTU domain-containing protein</fullName>
    </recommendedName>
</protein>
<evidence type="ECO:0008006" key="2">
    <source>
        <dbReference type="Google" id="ProtNLM"/>
    </source>
</evidence>
<organism evidence="1">
    <name type="scientific">viral metagenome</name>
    <dbReference type="NCBI Taxonomy" id="1070528"/>
    <lineage>
        <taxon>unclassified sequences</taxon>
        <taxon>metagenomes</taxon>
        <taxon>organismal metagenomes</taxon>
    </lineage>
</organism>
<proteinExistence type="predicted"/>